<gene>
    <name evidence="3" type="ORF">GCM10010387_67410</name>
</gene>
<protein>
    <recommendedName>
        <fullName evidence="5">DUF2637 domain-containing protein</fullName>
    </recommendedName>
</protein>
<name>A0A918V3W3_9ACTN</name>
<sequence length="254" mass="26874">MSKRKAWRTGSWWLDRGIVLVAAFIAGGAALYASFDALTKLAEVSGWSPTAAPALPLTVDVIALAAGVRYVRLHPDAVGRAMAFRGVKWSVAVSVVGNAIVHGVITPGWSWQHRAVAIAVSAVPAAALAYIVHLVAEPMVRTLARTAPAPAEELPGPDGGDGQEVIEDDSEESESGPEPVSPPLELFQSPPRQQRRHAKVTERKGSKKKKGLALMAAAVDAGQPLPSTTALSAALDCSPRYAQMIHEAWREKTA</sequence>
<keyword evidence="2" id="KW-0812">Transmembrane</keyword>
<accession>A0A918V3W3</accession>
<keyword evidence="2" id="KW-1133">Transmembrane helix</keyword>
<comment type="caution">
    <text evidence="3">The sequence shown here is derived from an EMBL/GenBank/DDBJ whole genome shotgun (WGS) entry which is preliminary data.</text>
</comment>
<evidence type="ECO:0000313" key="3">
    <source>
        <dbReference type="EMBL" id="GGZ64849.1"/>
    </source>
</evidence>
<evidence type="ECO:0000256" key="2">
    <source>
        <dbReference type="SAM" id="Phobius"/>
    </source>
</evidence>
<feature type="region of interest" description="Disordered" evidence="1">
    <location>
        <begin position="148"/>
        <end position="211"/>
    </location>
</feature>
<feature type="transmembrane region" description="Helical" evidence="2">
    <location>
        <begin position="89"/>
        <end position="109"/>
    </location>
</feature>
<dbReference type="RefSeq" id="WP_190127132.1">
    <property type="nucleotide sequence ID" value="NZ_BMWG01000047.1"/>
</dbReference>
<feature type="transmembrane region" description="Helical" evidence="2">
    <location>
        <begin position="115"/>
        <end position="136"/>
    </location>
</feature>
<evidence type="ECO:0008006" key="5">
    <source>
        <dbReference type="Google" id="ProtNLM"/>
    </source>
</evidence>
<feature type="transmembrane region" description="Helical" evidence="2">
    <location>
        <begin position="12"/>
        <end position="35"/>
    </location>
</feature>
<evidence type="ECO:0000256" key="1">
    <source>
        <dbReference type="SAM" id="MobiDB-lite"/>
    </source>
</evidence>
<feature type="compositionally biased region" description="Acidic residues" evidence="1">
    <location>
        <begin position="164"/>
        <end position="175"/>
    </location>
</feature>
<proteinExistence type="predicted"/>
<keyword evidence="2" id="KW-0472">Membrane</keyword>
<dbReference type="Proteomes" id="UP000630936">
    <property type="component" value="Unassembled WGS sequence"/>
</dbReference>
<keyword evidence="4" id="KW-1185">Reference proteome</keyword>
<dbReference type="EMBL" id="BMWG01000047">
    <property type="protein sequence ID" value="GGZ64849.1"/>
    <property type="molecule type" value="Genomic_DNA"/>
</dbReference>
<reference evidence="3" key="1">
    <citation type="journal article" date="2014" name="Int. J. Syst. Evol. Microbiol.">
        <title>Complete genome sequence of Corynebacterium casei LMG S-19264T (=DSM 44701T), isolated from a smear-ripened cheese.</title>
        <authorList>
            <consortium name="US DOE Joint Genome Institute (JGI-PGF)"/>
            <person name="Walter F."/>
            <person name="Albersmeier A."/>
            <person name="Kalinowski J."/>
            <person name="Ruckert C."/>
        </authorList>
    </citation>
    <scope>NUCLEOTIDE SEQUENCE</scope>
    <source>
        <strain evidence="3">JCM 4988</strain>
    </source>
</reference>
<feature type="transmembrane region" description="Helical" evidence="2">
    <location>
        <begin position="47"/>
        <end position="68"/>
    </location>
</feature>
<reference evidence="3" key="2">
    <citation type="submission" date="2020-09" db="EMBL/GenBank/DDBJ databases">
        <authorList>
            <person name="Sun Q."/>
            <person name="Ohkuma M."/>
        </authorList>
    </citation>
    <scope>NUCLEOTIDE SEQUENCE</scope>
    <source>
        <strain evidence="3">JCM 4988</strain>
    </source>
</reference>
<evidence type="ECO:0000313" key="4">
    <source>
        <dbReference type="Proteomes" id="UP000630936"/>
    </source>
</evidence>
<organism evidence="3 4">
    <name type="scientific">Streptomyces inusitatus</name>
    <dbReference type="NCBI Taxonomy" id="68221"/>
    <lineage>
        <taxon>Bacteria</taxon>
        <taxon>Bacillati</taxon>
        <taxon>Actinomycetota</taxon>
        <taxon>Actinomycetes</taxon>
        <taxon>Kitasatosporales</taxon>
        <taxon>Streptomycetaceae</taxon>
        <taxon>Streptomyces</taxon>
    </lineage>
</organism>
<dbReference type="AlphaFoldDB" id="A0A918V3W3"/>